<name>A0A255Y6X1_9SPHN</name>
<dbReference type="OrthoDB" id="9799840at2"/>
<dbReference type="PANTHER" id="PTHR43857:SF1">
    <property type="entry name" value="YJGH FAMILY PROTEIN"/>
    <property type="match status" value="1"/>
</dbReference>
<dbReference type="RefSeq" id="WP_094474800.1">
    <property type="nucleotide sequence ID" value="NZ_NOXT01000123.1"/>
</dbReference>
<protein>
    <submittedName>
        <fullName evidence="1">Enamine deaminase RidA</fullName>
    </submittedName>
</protein>
<dbReference type="EMBL" id="NOXT01000123">
    <property type="protein sequence ID" value="OYQ24967.1"/>
    <property type="molecule type" value="Genomic_DNA"/>
</dbReference>
<dbReference type="Gene3D" id="3.30.1330.40">
    <property type="entry name" value="RutC-like"/>
    <property type="match status" value="1"/>
</dbReference>
<proteinExistence type="predicted"/>
<dbReference type="SUPFAM" id="SSF55298">
    <property type="entry name" value="YjgF-like"/>
    <property type="match status" value="1"/>
</dbReference>
<keyword evidence="2" id="KW-1185">Reference proteome</keyword>
<comment type="caution">
    <text evidence="1">The sequence shown here is derived from an EMBL/GenBank/DDBJ whole genome shotgun (WGS) entry which is preliminary data.</text>
</comment>
<sequence>MERRAINPTPWLTHYNMNHAIEVKGGSRTLYLSGQTSTAADGSTLHPDDLVAQFATAWANVKDALAGADMVPGDVVRLNIYTTDVDQFMLRAEQIVPIFAADGVQPVCTLLGVARLFDPLVMIELEATAVA</sequence>
<evidence type="ECO:0000313" key="1">
    <source>
        <dbReference type="EMBL" id="OYQ24967.1"/>
    </source>
</evidence>
<dbReference type="InterPro" id="IPR035959">
    <property type="entry name" value="RutC-like_sf"/>
</dbReference>
<dbReference type="PANTHER" id="PTHR43857">
    <property type="entry name" value="BLR7761 PROTEIN"/>
    <property type="match status" value="1"/>
</dbReference>
<dbReference type="AlphaFoldDB" id="A0A255Y6X1"/>
<dbReference type="CDD" id="cd00448">
    <property type="entry name" value="YjgF_YER057c_UK114_family"/>
    <property type="match status" value="1"/>
</dbReference>
<organism evidence="1 2">
    <name type="scientific">Sandarakinorhabdus cyanobacteriorum</name>
    <dbReference type="NCBI Taxonomy" id="1981098"/>
    <lineage>
        <taxon>Bacteria</taxon>
        <taxon>Pseudomonadati</taxon>
        <taxon>Pseudomonadota</taxon>
        <taxon>Alphaproteobacteria</taxon>
        <taxon>Sphingomonadales</taxon>
        <taxon>Sphingosinicellaceae</taxon>
        <taxon>Sandarakinorhabdus</taxon>
    </lineage>
</organism>
<evidence type="ECO:0000313" key="2">
    <source>
        <dbReference type="Proteomes" id="UP000216991"/>
    </source>
</evidence>
<dbReference type="Pfam" id="PF01042">
    <property type="entry name" value="Ribonuc_L-PSP"/>
    <property type="match status" value="1"/>
</dbReference>
<reference evidence="1 2" key="1">
    <citation type="submission" date="2017-07" db="EMBL/GenBank/DDBJ databases">
        <title>Sandarakinorhabdus cyanobacteriorum sp. nov., a novel bacterium isolated from cyanobacterial aggregates in a eutrophic lake.</title>
        <authorList>
            <person name="Cai H."/>
        </authorList>
    </citation>
    <scope>NUCLEOTIDE SEQUENCE [LARGE SCALE GENOMIC DNA]</scope>
    <source>
        <strain evidence="1 2">TH057</strain>
    </source>
</reference>
<dbReference type="InterPro" id="IPR006175">
    <property type="entry name" value="YjgF/YER057c/UK114"/>
</dbReference>
<gene>
    <name evidence="1" type="ORF">CHU93_14080</name>
</gene>
<accession>A0A255Y6X1</accession>
<dbReference type="Proteomes" id="UP000216991">
    <property type="component" value="Unassembled WGS sequence"/>
</dbReference>